<feature type="region of interest" description="Disordered" evidence="1">
    <location>
        <begin position="147"/>
        <end position="192"/>
    </location>
</feature>
<dbReference type="RefSeq" id="WP_103939809.1">
    <property type="nucleotide sequence ID" value="NZ_FNVO01000010.1"/>
</dbReference>
<protein>
    <recommendedName>
        <fullName evidence="4">Lipoprotein with Yx(FWY)xxD motif</fullName>
    </recommendedName>
</protein>
<dbReference type="Pfam" id="PF03640">
    <property type="entry name" value="Lipoprotein_15"/>
    <property type="match status" value="4"/>
</dbReference>
<proteinExistence type="predicted"/>
<dbReference type="GO" id="GO:0043448">
    <property type="term" value="P:alkane catabolic process"/>
    <property type="evidence" value="ECO:0007669"/>
    <property type="project" value="TreeGrafter"/>
</dbReference>
<evidence type="ECO:0000256" key="1">
    <source>
        <dbReference type="SAM" id="MobiDB-lite"/>
    </source>
</evidence>
<dbReference type="InterPro" id="IPR005297">
    <property type="entry name" value="Lipoprotein_repeat"/>
</dbReference>
<keyword evidence="3" id="KW-1185">Reference proteome</keyword>
<organism evidence="2 3">
    <name type="scientific">Thermomonospora echinospora</name>
    <dbReference type="NCBI Taxonomy" id="1992"/>
    <lineage>
        <taxon>Bacteria</taxon>
        <taxon>Bacillati</taxon>
        <taxon>Actinomycetota</taxon>
        <taxon>Actinomycetes</taxon>
        <taxon>Streptosporangiales</taxon>
        <taxon>Thermomonosporaceae</taxon>
        <taxon>Thermomonospora</taxon>
    </lineage>
</organism>
<evidence type="ECO:0008006" key="4">
    <source>
        <dbReference type="Google" id="ProtNLM"/>
    </source>
</evidence>
<accession>A0A1H6CL93</accession>
<feature type="region of interest" description="Disordered" evidence="1">
    <location>
        <begin position="26"/>
        <end position="54"/>
    </location>
</feature>
<dbReference type="PANTHER" id="PTHR39335:SF1">
    <property type="entry name" value="BLL4220 PROTEIN"/>
    <property type="match status" value="1"/>
</dbReference>
<gene>
    <name evidence="2" type="ORF">SAMN04489712_11084</name>
</gene>
<dbReference type="OrthoDB" id="597632at2"/>
<dbReference type="PROSITE" id="PS51257">
    <property type="entry name" value="PROKAR_LIPOPROTEIN"/>
    <property type="match status" value="1"/>
</dbReference>
<name>A0A1H6CL93_9ACTN</name>
<sequence length="336" mass="34555">MDIPRWALPVAALATAGMLLTACGGESPKQNVAAGSKQTAEPLEDPSADPSADVEATSLEVADDPELGKIVVDGEGNTLYRFDKDTADPPASNCNGACAKAWPPVTTSDDAAVKGLDADLVGTVKRSDGTEQVTLNGWPLYRYAKDESPGDTRGQGVQGTWFVSTPTGKKAGATPSPAPRNQNNGGGNGGRWTGKTTLKAVQNDRLGAIVVDGQGRTLYRFDKDVPKSGKSNCNGACAKAWPPVKFTANMTLTGIKGKVGNIMRADGVCQATLNGWPLYRYVKDQQAGDILGQGVQGTWFVSDPNGRKALGAGDADGGGNGGGGGGYGNGDGGYGY</sequence>
<dbReference type="EMBL" id="FNVO01000010">
    <property type="protein sequence ID" value="SEG73216.1"/>
    <property type="molecule type" value="Genomic_DNA"/>
</dbReference>
<dbReference type="AlphaFoldDB" id="A0A1H6CL93"/>
<dbReference type="Proteomes" id="UP000236723">
    <property type="component" value="Unassembled WGS sequence"/>
</dbReference>
<evidence type="ECO:0000313" key="3">
    <source>
        <dbReference type="Proteomes" id="UP000236723"/>
    </source>
</evidence>
<dbReference type="PANTHER" id="PTHR39335">
    <property type="entry name" value="BLL4220 PROTEIN"/>
    <property type="match status" value="1"/>
</dbReference>
<reference evidence="3" key="1">
    <citation type="submission" date="2016-10" db="EMBL/GenBank/DDBJ databases">
        <authorList>
            <person name="Varghese N."/>
            <person name="Submissions S."/>
        </authorList>
    </citation>
    <scope>NUCLEOTIDE SEQUENCE [LARGE SCALE GENOMIC DNA]</scope>
    <source>
        <strain evidence="3">DSM 43163</strain>
    </source>
</reference>
<evidence type="ECO:0000313" key="2">
    <source>
        <dbReference type="EMBL" id="SEG73216.1"/>
    </source>
</evidence>